<sequence>MANSSAQKQPVLNRFDAQLPDKASQQRHMSTLRGSNLLIHNLWVVGRARLGNLEEDQLSRKGARQSSAATEASS</sequence>
<accession>A0A8G0L845</accession>
<proteinExistence type="predicted"/>
<keyword evidence="3" id="KW-1185">Reference proteome</keyword>
<feature type="compositionally biased region" description="Polar residues" evidence="1">
    <location>
        <begin position="1"/>
        <end position="10"/>
    </location>
</feature>
<reference evidence="2 3" key="1">
    <citation type="journal article" date="2021" name="BMC Genomics">
        <title>Telomere-to-telomere genome assembly of asparaginase-producing Trichoderma simmonsii.</title>
        <authorList>
            <person name="Chung D."/>
            <person name="Kwon Y.M."/>
            <person name="Yang Y."/>
        </authorList>
    </citation>
    <scope>NUCLEOTIDE SEQUENCE [LARGE SCALE GENOMIC DNA]</scope>
    <source>
        <strain evidence="2 3">GH-Sj1</strain>
    </source>
</reference>
<feature type="compositionally biased region" description="Polar residues" evidence="1">
    <location>
        <begin position="64"/>
        <end position="74"/>
    </location>
</feature>
<feature type="region of interest" description="Disordered" evidence="1">
    <location>
        <begin position="54"/>
        <end position="74"/>
    </location>
</feature>
<gene>
    <name evidence="2" type="ORF">H0G86_003190</name>
</gene>
<name>A0A8G0L845_9HYPO</name>
<evidence type="ECO:0000256" key="1">
    <source>
        <dbReference type="SAM" id="MobiDB-lite"/>
    </source>
</evidence>
<organism evidence="2 3">
    <name type="scientific">Trichoderma simmonsii</name>
    <dbReference type="NCBI Taxonomy" id="1491479"/>
    <lineage>
        <taxon>Eukaryota</taxon>
        <taxon>Fungi</taxon>
        <taxon>Dikarya</taxon>
        <taxon>Ascomycota</taxon>
        <taxon>Pezizomycotina</taxon>
        <taxon>Sordariomycetes</taxon>
        <taxon>Hypocreomycetidae</taxon>
        <taxon>Hypocreales</taxon>
        <taxon>Hypocreaceae</taxon>
        <taxon>Trichoderma</taxon>
    </lineage>
</organism>
<dbReference type="EMBL" id="CP075865">
    <property type="protein sequence ID" value="QYS95922.1"/>
    <property type="molecule type" value="Genomic_DNA"/>
</dbReference>
<evidence type="ECO:0000313" key="3">
    <source>
        <dbReference type="Proteomes" id="UP000826661"/>
    </source>
</evidence>
<dbReference type="AlphaFoldDB" id="A0A8G0L845"/>
<dbReference type="Proteomes" id="UP000826661">
    <property type="component" value="Chromosome II"/>
</dbReference>
<feature type="region of interest" description="Disordered" evidence="1">
    <location>
        <begin position="1"/>
        <end position="31"/>
    </location>
</feature>
<evidence type="ECO:0000313" key="2">
    <source>
        <dbReference type="EMBL" id="QYS95922.1"/>
    </source>
</evidence>
<protein>
    <submittedName>
        <fullName evidence="2">Uncharacterized protein</fullName>
    </submittedName>
</protein>